<keyword evidence="3" id="KW-1133">Transmembrane helix</keyword>
<evidence type="ECO:0000256" key="2">
    <source>
        <dbReference type="SAM" id="MobiDB-lite"/>
    </source>
</evidence>
<keyword evidence="3" id="KW-0812">Transmembrane</keyword>
<sequence>MESNEFYDEKTKLEIFGEKVEQFFTKNKLVDLLRRKVLLRKTLVFYSLLIPIIVLICGGLFSPQRQTYTDDQLATKREFENDTGTVLLKSQEYSESNDIMVLNFETEDATSSIDKGINANNLDWTLYTPPGLDASKTEMDVIPLTGNKVSVVIKNVPKNYGALGIDIANSTASDADVDVSLKNYDDYIKEQEENVSVDGTDSSDNDDKKKSNTVSFLISPQSGQIKNKKIKNLSREKFALTIFNEEMKFQKGQKDKLITAAKRIKANIAEDNDTIEQLERESQYLVGPELETKQDEIEDVRNDIDNKQKDVTTATENIVTVNSIITNLKKSIAKVKDGSYEFNAPIKSVRKDLSQE</sequence>
<evidence type="ECO:0000256" key="3">
    <source>
        <dbReference type="SAM" id="Phobius"/>
    </source>
</evidence>
<dbReference type="EMBL" id="CP046920">
    <property type="protein sequence ID" value="QIM47445.1"/>
    <property type="molecule type" value="Genomic_DNA"/>
</dbReference>
<dbReference type="Proteomes" id="UP000503166">
    <property type="component" value="Plasmid p_CNU_G2"/>
</dbReference>
<accession>A0A6G8I2W7</accession>
<dbReference type="AlphaFoldDB" id="A0A6G8I2W7"/>
<reference evidence="4 5" key="1">
    <citation type="submission" date="2019-12" db="EMBL/GenBank/DDBJ databases">
        <title>Complete genome sequence of Streptococcus sp. CNU G2 isolated frome Bos taurus coreanae.</title>
        <authorList>
            <person name="Park S.Y."/>
            <person name="Kim J.H."/>
            <person name="Seo S.W."/>
        </authorList>
    </citation>
    <scope>NUCLEOTIDE SEQUENCE [LARGE SCALE GENOMIC DNA]</scope>
    <source>
        <strain evidence="4 5">CNU G2</strain>
        <plasmid evidence="5">p_cnu_g2</plasmid>
    </source>
</reference>
<keyword evidence="4" id="KW-0614">Plasmid</keyword>
<feature type="coiled-coil region" evidence="1">
    <location>
        <begin position="261"/>
        <end position="317"/>
    </location>
</feature>
<organism evidence="4 5">
    <name type="scientific">Streptococcus ruminicola</name>
    <dbReference type="NCBI Taxonomy" id="2686210"/>
    <lineage>
        <taxon>Bacteria</taxon>
        <taxon>Bacillati</taxon>
        <taxon>Bacillota</taxon>
        <taxon>Bacilli</taxon>
        <taxon>Lactobacillales</taxon>
        <taxon>Streptococcaceae</taxon>
        <taxon>Streptococcus</taxon>
    </lineage>
</organism>
<name>A0A6G8I2W7_9STRE</name>
<dbReference type="KEGG" id="srum:GPZ88_10240"/>
<proteinExistence type="predicted"/>
<protein>
    <submittedName>
        <fullName evidence="4">Uncharacterized protein</fullName>
    </submittedName>
</protein>
<keyword evidence="3" id="KW-0472">Membrane</keyword>
<gene>
    <name evidence="4" type="ORF">GPZ88_10240</name>
</gene>
<feature type="region of interest" description="Disordered" evidence="2">
    <location>
        <begin position="192"/>
        <end position="213"/>
    </location>
</feature>
<keyword evidence="1" id="KW-0175">Coiled coil</keyword>
<evidence type="ECO:0000256" key="1">
    <source>
        <dbReference type="SAM" id="Coils"/>
    </source>
</evidence>
<evidence type="ECO:0000313" key="4">
    <source>
        <dbReference type="EMBL" id="QIM47445.1"/>
    </source>
</evidence>
<feature type="transmembrane region" description="Helical" evidence="3">
    <location>
        <begin position="43"/>
        <end position="61"/>
    </location>
</feature>
<evidence type="ECO:0000313" key="5">
    <source>
        <dbReference type="Proteomes" id="UP000503166"/>
    </source>
</evidence>
<geneLocation type="plasmid" evidence="5">
    <name>p_cnu_g2</name>
</geneLocation>
<dbReference type="RefSeq" id="WP_157328685.1">
    <property type="nucleotide sequence ID" value="NZ_CP046920.1"/>
</dbReference>